<keyword evidence="2" id="KW-0812">Transmembrane</keyword>
<feature type="transmembrane region" description="Helical" evidence="2">
    <location>
        <begin position="6"/>
        <end position="26"/>
    </location>
</feature>
<comment type="caution">
    <text evidence="3">The sequence shown here is derived from an EMBL/GenBank/DDBJ whole genome shotgun (WGS) entry which is preliminary data.</text>
</comment>
<dbReference type="Proteomes" id="UP000241118">
    <property type="component" value="Unassembled WGS sequence"/>
</dbReference>
<evidence type="ECO:0000256" key="2">
    <source>
        <dbReference type="SAM" id="Phobius"/>
    </source>
</evidence>
<dbReference type="EMBL" id="PYAX01000005">
    <property type="protein sequence ID" value="PSL55188.1"/>
    <property type="molecule type" value="Genomic_DNA"/>
</dbReference>
<reference evidence="3 4" key="1">
    <citation type="submission" date="2018-03" db="EMBL/GenBank/DDBJ databases">
        <title>Genomic Encyclopedia of Type Strains, Phase III (KMG-III): the genomes of soil and plant-associated and newly described type strains.</title>
        <authorList>
            <person name="Whitman W."/>
        </authorList>
    </citation>
    <scope>NUCLEOTIDE SEQUENCE [LARGE SCALE GENOMIC DNA]</scope>
    <source>
        <strain evidence="3 4">CGMCC 4.7097</strain>
    </source>
</reference>
<sequence>MRSFLVMGLAITGFTLILTGAFLIAYRSIKRVRVELVVPKIPPKAPGGGGGGGGDGGDGDGDDDRTQFLFGSGRQAFNPLTYAEPISKLRSGDRLIAWGLVLLVLACLVSGFLDVSVGELATAGE</sequence>
<keyword evidence="4" id="KW-1185">Reference proteome</keyword>
<evidence type="ECO:0000313" key="3">
    <source>
        <dbReference type="EMBL" id="PSL55188.1"/>
    </source>
</evidence>
<keyword evidence="2" id="KW-1133">Transmembrane helix</keyword>
<feature type="region of interest" description="Disordered" evidence="1">
    <location>
        <begin position="40"/>
        <end position="64"/>
    </location>
</feature>
<organism evidence="3 4">
    <name type="scientific">Saccharothrix carnea</name>
    <dbReference type="NCBI Taxonomy" id="1280637"/>
    <lineage>
        <taxon>Bacteria</taxon>
        <taxon>Bacillati</taxon>
        <taxon>Actinomycetota</taxon>
        <taxon>Actinomycetes</taxon>
        <taxon>Pseudonocardiales</taxon>
        <taxon>Pseudonocardiaceae</taxon>
        <taxon>Saccharothrix</taxon>
    </lineage>
</organism>
<keyword evidence="2" id="KW-0472">Membrane</keyword>
<protein>
    <submittedName>
        <fullName evidence="3">Uncharacterized protein</fullName>
    </submittedName>
</protein>
<feature type="transmembrane region" description="Helical" evidence="2">
    <location>
        <begin position="95"/>
        <end position="113"/>
    </location>
</feature>
<dbReference type="RefSeq" id="WP_106616103.1">
    <property type="nucleotide sequence ID" value="NZ_PYAX01000005.1"/>
</dbReference>
<gene>
    <name evidence="3" type="ORF">B0I31_105146</name>
</gene>
<feature type="compositionally biased region" description="Gly residues" evidence="1">
    <location>
        <begin position="46"/>
        <end position="56"/>
    </location>
</feature>
<accession>A0A2P8I9P5</accession>
<proteinExistence type="predicted"/>
<evidence type="ECO:0000313" key="4">
    <source>
        <dbReference type="Proteomes" id="UP000241118"/>
    </source>
</evidence>
<name>A0A2P8I9P5_SACCR</name>
<dbReference type="AlphaFoldDB" id="A0A2P8I9P5"/>
<evidence type="ECO:0000256" key="1">
    <source>
        <dbReference type="SAM" id="MobiDB-lite"/>
    </source>
</evidence>